<dbReference type="Gramene" id="AET1Gv20986700.1">
    <property type="protein sequence ID" value="AET1Gv20986700.1"/>
    <property type="gene ID" value="AET1Gv20986700"/>
</dbReference>
<reference evidence="3" key="3">
    <citation type="journal article" date="2017" name="Nature">
        <title>Genome sequence of the progenitor of the wheat D genome Aegilops tauschii.</title>
        <authorList>
            <person name="Luo M.C."/>
            <person name="Gu Y.Q."/>
            <person name="Puiu D."/>
            <person name="Wang H."/>
            <person name="Twardziok S.O."/>
            <person name="Deal K.R."/>
            <person name="Huo N."/>
            <person name="Zhu T."/>
            <person name="Wang L."/>
            <person name="Wang Y."/>
            <person name="McGuire P.E."/>
            <person name="Liu S."/>
            <person name="Long H."/>
            <person name="Ramasamy R.K."/>
            <person name="Rodriguez J.C."/>
            <person name="Van S.L."/>
            <person name="Yuan L."/>
            <person name="Wang Z."/>
            <person name="Xia Z."/>
            <person name="Xiao L."/>
            <person name="Anderson O.D."/>
            <person name="Ouyang S."/>
            <person name="Liang Y."/>
            <person name="Zimin A.V."/>
            <person name="Pertea G."/>
            <person name="Qi P."/>
            <person name="Bennetzen J.L."/>
            <person name="Dai X."/>
            <person name="Dawson M.W."/>
            <person name="Muller H.G."/>
            <person name="Kugler K."/>
            <person name="Rivarola-Duarte L."/>
            <person name="Spannagl M."/>
            <person name="Mayer K.F.X."/>
            <person name="Lu F.H."/>
            <person name="Bevan M.W."/>
            <person name="Leroy P."/>
            <person name="Li P."/>
            <person name="You F.M."/>
            <person name="Sun Q."/>
            <person name="Liu Z."/>
            <person name="Lyons E."/>
            <person name="Wicker T."/>
            <person name="Salzberg S.L."/>
            <person name="Devos K.M."/>
            <person name="Dvorak J."/>
        </authorList>
    </citation>
    <scope>NUCLEOTIDE SEQUENCE [LARGE SCALE GENOMIC DNA]</scope>
    <source>
        <strain evidence="3">cv. AL8/78</strain>
    </source>
</reference>
<organism evidence="3 4">
    <name type="scientific">Aegilops tauschii subsp. strangulata</name>
    <name type="common">Goatgrass</name>
    <dbReference type="NCBI Taxonomy" id="200361"/>
    <lineage>
        <taxon>Eukaryota</taxon>
        <taxon>Viridiplantae</taxon>
        <taxon>Streptophyta</taxon>
        <taxon>Embryophyta</taxon>
        <taxon>Tracheophyta</taxon>
        <taxon>Spermatophyta</taxon>
        <taxon>Magnoliopsida</taxon>
        <taxon>Liliopsida</taxon>
        <taxon>Poales</taxon>
        <taxon>Poaceae</taxon>
        <taxon>BOP clade</taxon>
        <taxon>Pooideae</taxon>
        <taxon>Triticodae</taxon>
        <taxon>Triticeae</taxon>
        <taxon>Triticinae</taxon>
        <taxon>Aegilops</taxon>
    </lineage>
</organism>
<dbReference type="Pfam" id="PF03478">
    <property type="entry name" value="Beta-prop_KIB1-4"/>
    <property type="match status" value="1"/>
</dbReference>
<protein>
    <submittedName>
        <fullName evidence="3">Uncharacterized protein</fullName>
    </submittedName>
</protein>
<dbReference type="SUPFAM" id="SSF81383">
    <property type="entry name" value="F-box domain"/>
    <property type="match status" value="1"/>
</dbReference>
<dbReference type="InterPro" id="IPR001810">
    <property type="entry name" value="F-box_dom"/>
</dbReference>
<evidence type="ECO:0000313" key="3">
    <source>
        <dbReference type="EnsemblPlants" id="AET1Gv20986700.1"/>
    </source>
</evidence>
<name>A0A452ZZN9_AEGTS</name>
<dbReference type="Gene3D" id="1.20.1280.50">
    <property type="match status" value="1"/>
</dbReference>
<reference evidence="3" key="4">
    <citation type="submission" date="2019-03" db="UniProtKB">
        <authorList>
            <consortium name="EnsemblPlants"/>
        </authorList>
    </citation>
    <scope>IDENTIFICATION</scope>
</reference>
<feature type="domain" description="KIB1-4 beta-propeller" evidence="2">
    <location>
        <begin position="66"/>
        <end position="357"/>
    </location>
</feature>
<dbReference type="InterPro" id="IPR036047">
    <property type="entry name" value="F-box-like_dom_sf"/>
</dbReference>
<dbReference type="PANTHER" id="PTHR33110">
    <property type="entry name" value="F-BOX/KELCH-REPEAT PROTEIN-RELATED"/>
    <property type="match status" value="1"/>
</dbReference>
<sequence>RSDMSRRAPSCWSSIPSELAGVVLRRLPCHADRVRFAAVCKQWRASARQTSPPLHYPWLALPDRTFYSLPGSAFRPLPLHLDRHRQLPHAQSSCGQWLVFERFDGAYTLVSPFSMSTTILLPGLSDTYAPNVPLRVPQDEPKPYMLKLVVCSDDLVAAIVDDNEAWTYSKLALCRPGASSWWSSTPDELRHLQDIVSCEGKLYALDSWDGLFSVSIATDRRTGEPAVSRVDHLMGNPRRGRVLGDSPRYLLESSGTLLLVCREDPKSKAERTTIGGRRMWSALELQMGTKFRVLEADLARSRWARLRSVGDRRMLFVGPWCSRAVHVTAAAAEHEQDCLYTGDRIFFTEDAIAGTYNHRYYHKQPEPFYCSVYDMRTRRSELFLETPVRPLKGFPVTWLFPPTPSQ</sequence>
<reference evidence="4" key="2">
    <citation type="journal article" date="2017" name="Nat. Plants">
        <title>The Aegilops tauschii genome reveals multiple impacts of transposons.</title>
        <authorList>
            <person name="Zhao G."/>
            <person name="Zou C."/>
            <person name="Li K."/>
            <person name="Wang K."/>
            <person name="Li T."/>
            <person name="Gao L."/>
            <person name="Zhang X."/>
            <person name="Wang H."/>
            <person name="Yang Z."/>
            <person name="Liu X."/>
            <person name="Jiang W."/>
            <person name="Mao L."/>
            <person name="Kong X."/>
            <person name="Jiao Y."/>
            <person name="Jia J."/>
        </authorList>
    </citation>
    <scope>NUCLEOTIDE SEQUENCE [LARGE SCALE GENOMIC DNA]</scope>
    <source>
        <strain evidence="4">cv. AL8/78</strain>
    </source>
</reference>
<reference evidence="4" key="1">
    <citation type="journal article" date="2014" name="Science">
        <title>Ancient hybridizations among the ancestral genomes of bread wheat.</title>
        <authorList>
            <consortium name="International Wheat Genome Sequencing Consortium,"/>
            <person name="Marcussen T."/>
            <person name="Sandve S.R."/>
            <person name="Heier L."/>
            <person name="Spannagl M."/>
            <person name="Pfeifer M."/>
            <person name="Jakobsen K.S."/>
            <person name="Wulff B.B."/>
            <person name="Steuernagel B."/>
            <person name="Mayer K.F."/>
            <person name="Olsen O.A."/>
        </authorList>
    </citation>
    <scope>NUCLEOTIDE SEQUENCE [LARGE SCALE GENOMIC DNA]</scope>
    <source>
        <strain evidence="4">cv. AL8/78</strain>
    </source>
</reference>
<dbReference type="AlphaFoldDB" id="A0A452ZZN9"/>
<dbReference type="EnsemblPlants" id="AET1Gv20986700.1">
    <property type="protein sequence ID" value="AET1Gv20986700.1"/>
    <property type="gene ID" value="AET1Gv20986700"/>
</dbReference>
<accession>A0A452ZZN9</accession>
<evidence type="ECO:0000313" key="4">
    <source>
        <dbReference type="Proteomes" id="UP000015105"/>
    </source>
</evidence>
<keyword evidence="4" id="KW-1185">Reference proteome</keyword>
<dbReference type="STRING" id="200361.A0A452ZZN9"/>
<feature type="domain" description="F-box" evidence="1">
    <location>
        <begin position="12"/>
        <end position="48"/>
    </location>
</feature>
<dbReference type="PANTHER" id="PTHR33110:SF115">
    <property type="entry name" value="OS02G0129200 PROTEIN"/>
    <property type="match status" value="1"/>
</dbReference>
<evidence type="ECO:0000259" key="1">
    <source>
        <dbReference type="Pfam" id="PF00646"/>
    </source>
</evidence>
<proteinExistence type="predicted"/>
<dbReference type="InterPro" id="IPR005174">
    <property type="entry name" value="KIB1-4_b-propeller"/>
</dbReference>
<evidence type="ECO:0000259" key="2">
    <source>
        <dbReference type="Pfam" id="PF03478"/>
    </source>
</evidence>
<dbReference type="Proteomes" id="UP000015105">
    <property type="component" value="Chromosome 1D"/>
</dbReference>
<reference evidence="3" key="5">
    <citation type="journal article" date="2021" name="G3 (Bethesda)">
        <title>Aegilops tauschii genome assembly Aet v5.0 features greater sequence contiguity and improved annotation.</title>
        <authorList>
            <person name="Wang L."/>
            <person name="Zhu T."/>
            <person name="Rodriguez J.C."/>
            <person name="Deal K.R."/>
            <person name="Dubcovsky J."/>
            <person name="McGuire P.E."/>
            <person name="Lux T."/>
            <person name="Spannagl M."/>
            <person name="Mayer K.F.X."/>
            <person name="Baldrich P."/>
            <person name="Meyers B.C."/>
            <person name="Huo N."/>
            <person name="Gu Y.Q."/>
            <person name="Zhou H."/>
            <person name="Devos K.M."/>
            <person name="Bennetzen J.L."/>
            <person name="Unver T."/>
            <person name="Budak H."/>
            <person name="Gulick P.J."/>
            <person name="Galiba G."/>
            <person name="Kalapos B."/>
            <person name="Nelson D.R."/>
            <person name="Li P."/>
            <person name="You F.M."/>
            <person name="Luo M.C."/>
            <person name="Dvorak J."/>
        </authorList>
    </citation>
    <scope>NUCLEOTIDE SEQUENCE [LARGE SCALE GENOMIC DNA]</scope>
    <source>
        <strain evidence="3">cv. AL8/78</strain>
    </source>
</reference>
<dbReference type="Pfam" id="PF00646">
    <property type="entry name" value="F-box"/>
    <property type="match status" value="1"/>
</dbReference>